<dbReference type="OMA" id="KEPEGPC"/>
<evidence type="ECO:0000256" key="3">
    <source>
        <dbReference type="ARBA" id="ARBA00022490"/>
    </source>
</evidence>
<dbReference type="InterPro" id="IPR001372">
    <property type="entry name" value="Dynein_light_chain_typ-1/2"/>
</dbReference>
<keyword evidence="3 11" id="KW-0963">Cytoplasm</keyword>
<protein>
    <recommendedName>
        <fullName evidence="11">Dynein light chain</fullName>
    </recommendedName>
</protein>
<dbReference type="Gene3D" id="3.30.740.10">
    <property type="entry name" value="Protein Inhibitor Of Neuronal Nitric Oxide Synthase"/>
    <property type="match status" value="1"/>
</dbReference>
<sequence>MAVRPIPNELKKQMQRAVIKHTDMNSELQTEVVDVVIGGIDKHAGASGVNLENASRLIKDTLDKQYGAQWHCVLGEGFSFDITAQDGSLMYCFYQGNLAILVFKC</sequence>
<evidence type="ECO:0000256" key="11">
    <source>
        <dbReference type="RuleBase" id="RU365010"/>
    </source>
</evidence>
<dbReference type="GO" id="GO:0030286">
    <property type="term" value="C:dynein complex"/>
    <property type="evidence" value="ECO:0007669"/>
    <property type="project" value="UniProtKB-KW"/>
</dbReference>
<dbReference type="OrthoDB" id="6506078at2759"/>
<evidence type="ECO:0000256" key="1">
    <source>
        <dbReference type="ARBA" id="ARBA00004430"/>
    </source>
</evidence>
<dbReference type="VEuPathDB" id="CryptoDB:Vbra_21838"/>
<gene>
    <name evidence="12" type="ORF">Vbra_21838</name>
</gene>
<evidence type="ECO:0000256" key="2">
    <source>
        <dbReference type="ARBA" id="ARBA00011655"/>
    </source>
</evidence>
<dbReference type="CDD" id="cd21453">
    <property type="entry name" value="DLC-like_DNAL4"/>
    <property type="match status" value="1"/>
</dbReference>
<dbReference type="InterPro" id="IPR037177">
    <property type="entry name" value="DLC_sf"/>
</dbReference>
<keyword evidence="13" id="KW-1185">Reference proteome</keyword>
<keyword evidence="9" id="KW-0966">Cell projection</keyword>
<dbReference type="STRING" id="1169540.A0A0G4FZU7"/>
<dbReference type="GO" id="GO:0005874">
    <property type="term" value="C:microtubule"/>
    <property type="evidence" value="ECO:0007669"/>
    <property type="project" value="UniProtKB-KW"/>
</dbReference>
<evidence type="ECO:0000313" key="13">
    <source>
        <dbReference type="Proteomes" id="UP000041254"/>
    </source>
</evidence>
<evidence type="ECO:0000256" key="4">
    <source>
        <dbReference type="ARBA" id="ARBA00022701"/>
    </source>
</evidence>
<comment type="subcellular location">
    <subcellularLocation>
        <location evidence="1">Cytoplasm</location>
        <location evidence="1">Cytoskeleton</location>
        <location evidence="1">Cilium axoneme</location>
    </subcellularLocation>
</comment>
<dbReference type="PANTHER" id="PTHR11886:SF2">
    <property type="entry name" value="DYNEIN AXONEMAL LIGHT CHAIN 4"/>
    <property type="match status" value="1"/>
</dbReference>
<evidence type="ECO:0000256" key="5">
    <source>
        <dbReference type="ARBA" id="ARBA00023017"/>
    </source>
</evidence>
<keyword evidence="5 11" id="KW-0243">Dynein</keyword>
<dbReference type="PANTHER" id="PTHR11886">
    <property type="entry name" value="DYNEIN LIGHT CHAIN"/>
    <property type="match status" value="1"/>
</dbReference>
<keyword evidence="4 11" id="KW-0493">Microtubule</keyword>
<proteinExistence type="inferred from homology"/>
<dbReference type="GO" id="GO:0005930">
    <property type="term" value="C:axoneme"/>
    <property type="evidence" value="ECO:0007669"/>
    <property type="project" value="UniProtKB-SubCell"/>
</dbReference>
<dbReference type="InParanoid" id="A0A0G4FZU7"/>
<dbReference type="EMBL" id="CDMY01000536">
    <property type="protein sequence ID" value="CEM21162.1"/>
    <property type="molecule type" value="Genomic_DNA"/>
</dbReference>
<evidence type="ECO:0000256" key="9">
    <source>
        <dbReference type="ARBA" id="ARBA00023273"/>
    </source>
</evidence>
<evidence type="ECO:0000256" key="6">
    <source>
        <dbReference type="ARBA" id="ARBA00023069"/>
    </source>
</evidence>
<keyword evidence="7 11" id="KW-0505">Motor protein</keyword>
<dbReference type="SMART" id="SM01375">
    <property type="entry name" value="Dynein_light"/>
    <property type="match status" value="1"/>
</dbReference>
<comment type="subunit">
    <text evidence="2">Consists of at least two heavy chains and a number of intermediate and light chains.</text>
</comment>
<dbReference type="AlphaFoldDB" id="A0A0G4FZU7"/>
<dbReference type="FunCoup" id="A0A0G4FZU7">
    <property type="interactions" value="5"/>
</dbReference>
<dbReference type="SUPFAM" id="SSF54648">
    <property type="entry name" value="DLC"/>
    <property type="match status" value="1"/>
</dbReference>
<dbReference type="Proteomes" id="UP000041254">
    <property type="component" value="Unassembled WGS sequence"/>
</dbReference>
<dbReference type="PhylomeDB" id="A0A0G4FZU7"/>
<dbReference type="GO" id="GO:0007017">
    <property type="term" value="P:microtubule-based process"/>
    <property type="evidence" value="ECO:0007669"/>
    <property type="project" value="InterPro"/>
</dbReference>
<keyword evidence="6" id="KW-0969">Cilium</keyword>
<evidence type="ECO:0000256" key="7">
    <source>
        <dbReference type="ARBA" id="ARBA00023175"/>
    </source>
</evidence>
<keyword evidence="8 11" id="KW-0206">Cytoskeleton</keyword>
<name>A0A0G4FZU7_VITBC</name>
<evidence type="ECO:0000256" key="8">
    <source>
        <dbReference type="ARBA" id="ARBA00023212"/>
    </source>
</evidence>
<accession>A0A0G4FZU7</accession>
<comment type="function">
    <text evidence="10">Force generating protein of respiratory cilia. Produces force towards the minus ends of microtubules. Dynein has ATPase activity.</text>
</comment>
<evidence type="ECO:0000256" key="10">
    <source>
        <dbReference type="ARBA" id="ARBA00057688"/>
    </source>
</evidence>
<comment type="similarity">
    <text evidence="11">Belongs to the dynein light chain family.</text>
</comment>
<evidence type="ECO:0000313" key="12">
    <source>
        <dbReference type="EMBL" id="CEM21162.1"/>
    </source>
</evidence>
<organism evidence="12 13">
    <name type="scientific">Vitrella brassicaformis (strain CCMP3155)</name>
    <dbReference type="NCBI Taxonomy" id="1169540"/>
    <lineage>
        <taxon>Eukaryota</taxon>
        <taxon>Sar</taxon>
        <taxon>Alveolata</taxon>
        <taxon>Colpodellida</taxon>
        <taxon>Vitrellaceae</taxon>
        <taxon>Vitrella</taxon>
    </lineage>
</organism>
<dbReference type="FunFam" id="3.30.740.10:FF:000002">
    <property type="entry name" value="Dynein light chain"/>
    <property type="match status" value="1"/>
</dbReference>
<dbReference type="Pfam" id="PF01221">
    <property type="entry name" value="Dynein_light"/>
    <property type="match status" value="1"/>
</dbReference>
<reference evidence="12 13" key="1">
    <citation type="submission" date="2014-11" db="EMBL/GenBank/DDBJ databases">
        <authorList>
            <person name="Zhu J."/>
            <person name="Qi W."/>
            <person name="Song R."/>
        </authorList>
    </citation>
    <scope>NUCLEOTIDE SEQUENCE [LARGE SCALE GENOMIC DNA]</scope>
</reference>